<dbReference type="EMBL" id="JAMKPW020000040">
    <property type="protein sequence ID" value="KAK8198611.1"/>
    <property type="molecule type" value="Genomic_DNA"/>
</dbReference>
<reference evidence="1" key="1">
    <citation type="submission" date="2024-02" db="EMBL/GenBank/DDBJ databases">
        <title>Metagenome Assembled Genome of Zalaria obscura JY119.</title>
        <authorList>
            <person name="Vighnesh L."/>
            <person name="Jagadeeshwari U."/>
            <person name="Venkata Ramana C."/>
            <person name="Sasikala C."/>
        </authorList>
    </citation>
    <scope>NUCLEOTIDE SEQUENCE</scope>
    <source>
        <strain evidence="1">JY119</strain>
    </source>
</reference>
<gene>
    <name evidence="1" type="ORF">M8818_006478</name>
</gene>
<sequence>MSIQRIAAPLLATICGVCTAYTTFAPELQKQQAEREGTFEKQHTTSNDAAVSAAEPPTNQTIISNDASIGAAVKDALNTPKESEKDTSWSGLSTFKRSYGGEKTPRVSKTEDSGVESLQSRSTDTCCLDMAADERIVEYGARPRDWPGRRSRQVIHLKLGRC</sequence>
<evidence type="ECO:0000313" key="2">
    <source>
        <dbReference type="Proteomes" id="UP001320706"/>
    </source>
</evidence>
<organism evidence="1 2">
    <name type="scientific">Zalaria obscura</name>
    <dbReference type="NCBI Taxonomy" id="2024903"/>
    <lineage>
        <taxon>Eukaryota</taxon>
        <taxon>Fungi</taxon>
        <taxon>Dikarya</taxon>
        <taxon>Ascomycota</taxon>
        <taxon>Pezizomycotina</taxon>
        <taxon>Dothideomycetes</taxon>
        <taxon>Dothideomycetidae</taxon>
        <taxon>Dothideales</taxon>
        <taxon>Zalariaceae</taxon>
        <taxon>Zalaria</taxon>
    </lineage>
</organism>
<proteinExistence type="predicted"/>
<keyword evidence="2" id="KW-1185">Reference proteome</keyword>
<dbReference type="Proteomes" id="UP001320706">
    <property type="component" value="Unassembled WGS sequence"/>
</dbReference>
<name>A0ACC3S6X6_9PEZI</name>
<protein>
    <submittedName>
        <fullName evidence="1">Uncharacterized protein</fullName>
    </submittedName>
</protein>
<comment type="caution">
    <text evidence="1">The sequence shown here is derived from an EMBL/GenBank/DDBJ whole genome shotgun (WGS) entry which is preliminary data.</text>
</comment>
<accession>A0ACC3S6X6</accession>
<evidence type="ECO:0000313" key="1">
    <source>
        <dbReference type="EMBL" id="KAK8198611.1"/>
    </source>
</evidence>